<dbReference type="RefSeq" id="WP_177168814.1">
    <property type="nucleotide sequence ID" value="NZ_AP027363.1"/>
</dbReference>
<name>A0A1H9Y5U4_THASX</name>
<dbReference type="PROSITE" id="PS51257">
    <property type="entry name" value="PROKAR_LIPOPROTEIN"/>
    <property type="match status" value="1"/>
</dbReference>
<protein>
    <recommendedName>
        <fullName evidence="3">LPP20 lipoprotein</fullName>
    </recommendedName>
</protein>
<sequence length="182" mass="20132">MKKLFKLLTLSIVVVIVGCSSGTDIESDLGLENAPDWVNEGSKAIDNDDGRLVQGVGSAPKMGDLSLQKSTADNRARAEIARIMSTFMDATMSDYSASNGEEFDMQVQQVIKSSTQIALNGSKIMGNWRDPETGILFSFAELDMSKLKEAVANADIMNKSFQKYFDDEFDANFDRFMKKEQN</sequence>
<dbReference type="AlphaFoldDB" id="A0A1H9Y5U4"/>
<organism evidence="1 2">
    <name type="scientific">Thalassotalea agarivorans</name>
    <name type="common">Thalassomonas agarivorans</name>
    <dbReference type="NCBI Taxonomy" id="349064"/>
    <lineage>
        <taxon>Bacteria</taxon>
        <taxon>Pseudomonadati</taxon>
        <taxon>Pseudomonadota</taxon>
        <taxon>Gammaproteobacteria</taxon>
        <taxon>Alteromonadales</taxon>
        <taxon>Colwelliaceae</taxon>
        <taxon>Thalassotalea</taxon>
    </lineage>
</organism>
<evidence type="ECO:0000313" key="1">
    <source>
        <dbReference type="EMBL" id="SES64088.1"/>
    </source>
</evidence>
<proteinExistence type="predicted"/>
<dbReference type="STRING" id="349064.SAMN05660429_00083"/>
<evidence type="ECO:0008006" key="3">
    <source>
        <dbReference type="Google" id="ProtNLM"/>
    </source>
</evidence>
<keyword evidence="2" id="KW-1185">Reference proteome</keyword>
<dbReference type="Gene3D" id="3.10.129.140">
    <property type="entry name" value="Helicobacter TNF-alpha-Inducing protein"/>
    <property type="match status" value="1"/>
</dbReference>
<dbReference type="Proteomes" id="UP000199308">
    <property type="component" value="Unassembled WGS sequence"/>
</dbReference>
<evidence type="ECO:0000313" key="2">
    <source>
        <dbReference type="Proteomes" id="UP000199308"/>
    </source>
</evidence>
<reference evidence="1 2" key="1">
    <citation type="submission" date="2016-10" db="EMBL/GenBank/DDBJ databases">
        <authorList>
            <person name="de Groot N.N."/>
        </authorList>
    </citation>
    <scope>NUCLEOTIDE SEQUENCE [LARGE SCALE GENOMIC DNA]</scope>
    <source>
        <strain evidence="1 2">DSM 19706</strain>
    </source>
</reference>
<dbReference type="EMBL" id="FOHK01000001">
    <property type="protein sequence ID" value="SES64088.1"/>
    <property type="molecule type" value="Genomic_DNA"/>
</dbReference>
<accession>A0A1H9Y5U4</accession>
<gene>
    <name evidence="1" type="ORF">SAMN05660429_00083</name>
</gene>